<keyword evidence="5 6" id="KW-0472">Membrane</keyword>
<evidence type="ECO:0000256" key="1">
    <source>
        <dbReference type="ARBA" id="ARBA00004651"/>
    </source>
</evidence>
<dbReference type="PANTHER" id="PTHR30250">
    <property type="entry name" value="PST FAMILY PREDICTED COLANIC ACID TRANSPORTER"/>
    <property type="match status" value="1"/>
</dbReference>
<comment type="subcellular location">
    <subcellularLocation>
        <location evidence="1">Cell membrane</location>
        <topology evidence="1">Multi-pass membrane protein</topology>
    </subcellularLocation>
</comment>
<accession>A0A285JVC5</accession>
<dbReference type="AlphaFoldDB" id="A0A285JVC5"/>
<feature type="transmembrane region" description="Helical" evidence="6">
    <location>
        <begin position="120"/>
        <end position="140"/>
    </location>
</feature>
<keyword evidence="3 6" id="KW-0812">Transmembrane</keyword>
<feature type="transmembrane region" description="Helical" evidence="6">
    <location>
        <begin position="323"/>
        <end position="344"/>
    </location>
</feature>
<feature type="transmembrane region" description="Helical" evidence="6">
    <location>
        <begin position="438"/>
        <end position="457"/>
    </location>
</feature>
<dbReference type="EMBL" id="OBDY01000026">
    <property type="protein sequence ID" value="SNY64282.1"/>
    <property type="molecule type" value="Genomic_DNA"/>
</dbReference>
<name>A0A285JVC5_9ACTN</name>
<organism evidence="7 8">
    <name type="scientific">Paractinoplanes atraurantiacus</name>
    <dbReference type="NCBI Taxonomy" id="1036182"/>
    <lineage>
        <taxon>Bacteria</taxon>
        <taxon>Bacillati</taxon>
        <taxon>Actinomycetota</taxon>
        <taxon>Actinomycetes</taxon>
        <taxon>Micromonosporales</taxon>
        <taxon>Micromonosporaceae</taxon>
        <taxon>Paractinoplanes</taxon>
    </lineage>
</organism>
<keyword evidence="8" id="KW-1185">Reference proteome</keyword>
<gene>
    <name evidence="7" type="ORF">SAMN05421748_12686</name>
</gene>
<protein>
    <submittedName>
        <fullName evidence="7">Membrane protein involved in the export of O-antigen and teichoic acid</fullName>
    </submittedName>
</protein>
<evidence type="ECO:0000256" key="2">
    <source>
        <dbReference type="ARBA" id="ARBA00022475"/>
    </source>
</evidence>
<reference evidence="8" key="1">
    <citation type="submission" date="2017-09" db="EMBL/GenBank/DDBJ databases">
        <authorList>
            <person name="Varghese N."/>
            <person name="Submissions S."/>
        </authorList>
    </citation>
    <scope>NUCLEOTIDE SEQUENCE [LARGE SCALE GENOMIC DNA]</scope>
    <source>
        <strain evidence="8">CGMCC 4.6857</strain>
    </source>
</reference>
<dbReference type="RefSeq" id="WP_097327066.1">
    <property type="nucleotide sequence ID" value="NZ_OBDY01000026.1"/>
</dbReference>
<evidence type="ECO:0000313" key="8">
    <source>
        <dbReference type="Proteomes" id="UP000219612"/>
    </source>
</evidence>
<feature type="transmembrane region" description="Helical" evidence="6">
    <location>
        <begin position="16"/>
        <end position="34"/>
    </location>
</feature>
<evidence type="ECO:0000256" key="4">
    <source>
        <dbReference type="ARBA" id="ARBA00022989"/>
    </source>
</evidence>
<dbReference type="OrthoDB" id="3290296at2"/>
<feature type="transmembrane region" description="Helical" evidence="6">
    <location>
        <begin position="381"/>
        <end position="402"/>
    </location>
</feature>
<evidence type="ECO:0000256" key="3">
    <source>
        <dbReference type="ARBA" id="ARBA00022692"/>
    </source>
</evidence>
<feature type="transmembrane region" description="Helical" evidence="6">
    <location>
        <begin position="414"/>
        <end position="432"/>
    </location>
</feature>
<feature type="transmembrane region" description="Helical" evidence="6">
    <location>
        <begin position="289"/>
        <end position="308"/>
    </location>
</feature>
<dbReference type="PANTHER" id="PTHR30250:SF11">
    <property type="entry name" value="O-ANTIGEN TRANSPORTER-RELATED"/>
    <property type="match status" value="1"/>
</dbReference>
<feature type="transmembrane region" description="Helical" evidence="6">
    <location>
        <begin position="356"/>
        <end position="375"/>
    </location>
</feature>
<evidence type="ECO:0000256" key="6">
    <source>
        <dbReference type="SAM" id="Phobius"/>
    </source>
</evidence>
<proteinExistence type="predicted"/>
<feature type="transmembrane region" description="Helical" evidence="6">
    <location>
        <begin position="93"/>
        <end position="114"/>
    </location>
</feature>
<keyword evidence="2" id="KW-1003">Cell membrane</keyword>
<keyword evidence="4 6" id="KW-1133">Transmembrane helix</keyword>
<dbReference type="Proteomes" id="UP000219612">
    <property type="component" value="Unassembled WGS sequence"/>
</dbReference>
<sequence>MTDTLRGSSVRGRGGAGWLLVATTSAGAINYGYALAMTHGLAPAEFAAFAAGQALLLVRTTISSAAVSWVLAREVGRAAGDLERQAVVTSFAFWSNIVLGAGLTVLLVAGVMLFGSAGDAVILAAASLVLSLGSTGMGHLQGTGRITAIAGLLTLEAVVKAVAGAGLVFGAHWQSAGALGGFAVGSLVLLAPVLASRRLLRRPTWGPAEKDLLLAAVRQVRLQANVAVTSAADTVVVAVLGLGSAAAPYQAASALGRVPLFVSNAVSTATFAALSRDGSARRKADALRTYLLVAAVMAAVLITLPAPIRRLLLPDTFAAVDRWLPYAAVLGLAVGLLNLVVTLLQADDARGKAVRTLTGTTVAYLVVVGLSGAAYGVAGVAVSATVAALTVVLLPLLALPALRPAVRLLLTGRRSARDAGVLALVTVALAVVDDPVAWLGVAAVSGAGALAMAFPEFTPRRWR</sequence>
<feature type="transmembrane region" description="Helical" evidence="6">
    <location>
        <begin position="147"/>
        <end position="169"/>
    </location>
</feature>
<feature type="transmembrane region" description="Helical" evidence="6">
    <location>
        <begin position="175"/>
        <end position="195"/>
    </location>
</feature>
<evidence type="ECO:0000256" key="5">
    <source>
        <dbReference type="ARBA" id="ARBA00023136"/>
    </source>
</evidence>
<evidence type="ECO:0000313" key="7">
    <source>
        <dbReference type="EMBL" id="SNY64282.1"/>
    </source>
</evidence>
<feature type="transmembrane region" description="Helical" evidence="6">
    <location>
        <begin position="46"/>
        <end position="72"/>
    </location>
</feature>
<dbReference type="InterPro" id="IPR050833">
    <property type="entry name" value="Poly_Biosynth_Transport"/>
</dbReference>
<dbReference type="GO" id="GO:0005886">
    <property type="term" value="C:plasma membrane"/>
    <property type="evidence" value="ECO:0007669"/>
    <property type="project" value="UniProtKB-SubCell"/>
</dbReference>